<evidence type="ECO:0000313" key="3">
    <source>
        <dbReference type="Proteomes" id="UP001329430"/>
    </source>
</evidence>
<gene>
    <name evidence="2" type="ORF">RI129_005603</name>
</gene>
<accession>A0AAN7VIE7</accession>
<organism evidence="2 3">
    <name type="scientific">Pyrocoelia pectoralis</name>
    <dbReference type="NCBI Taxonomy" id="417401"/>
    <lineage>
        <taxon>Eukaryota</taxon>
        <taxon>Metazoa</taxon>
        <taxon>Ecdysozoa</taxon>
        <taxon>Arthropoda</taxon>
        <taxon>Hexapoda</taxon>
        <taxon>Insecta</taxon>
        <taxon>Pterygota</taxon>
        <taxon>Neoptera</taxon>
        <taxon>Endopterygota</taxon>
        <taxon>Coleoptera</taxon>
        <taxon>Polyphaga</taxon>
        <taxon>Elateriformia</taxon>
        <taxon>Elateroidea</taxon>
        <taxon>Lampyridae</taxon>
        <taxon>Lampyrinae</taxon>
        <taxon>Pyrocoelia</taxon>
    </lineage>
</organism>
<keyword evidence="3" id="KW-1185">Reference proteome</keyword>
<dbReference type="Proteomes" id="UP001329430">
    <property type="component" value="Chromosome 3"/>
</dbReference>
<evidence type="ECO:0000256" key="1">
    <source>
        <dbReference type="SAM" id="MobiDB-lite"/>
    </source>
</evidence>
<feature type="region of interest" description="Disordered" evidence="1">
    <location>
        <begin position="96"/>
        <end position="134"/>
    </location>
</feature>
<feature type="compositionally biased region" description="Polar residues" evidence="1">
    <location>
        <begin position="21"/>
        <end position="40"/>
    </location>
</feature>
<comment type="caution">
    <text evidence="2">The sequence shown here is derived from an EMBL/GenBank/DDBJ whole genome shotgun (WGS) entry which is preliminary data.</text>
</comment>
<proteinExistence type="predicted"/>
<evidence type="ECO:0000313" key="2">
    <source>
        <dbReference type="EMBL" id="KAK5647139.1"/>
    </source>
</evidence>
<reference evidence="2 3" key="1">
    <citation type="journal article" date="2024" name="Insects">
        <title>An Improved Chromosome-Level Genome Assembly of the Firefly Pyrocoelia pectoralis.</title>
        <authorList>
            <person name="Fu X."/>
            <person name="Meyer-Rochow V.B."/>
            <person name="Ballantyne L."/>
            <person name="Zhu X."/>
        </authorList>
    </citation>
    <scope>NUCLEOTIDE SEQUENCE [LARGE SCALE GENOMIC DNA]</scope>
    <source>
        <strain evidence="2">XCY_ONT2</strain>
    </source>
</reference>
<name>A0AAN7VIE7_9COLE</name>
<feature type="compositionally biased region" description="Polar residues" evidence="1">
    <location>
        <begin position="120"/>
        <end position="134"/>
    </location>
</feature>
<protein>
    <submittedName>
        <fullName evidence="2">Uncharacterized protein</fullName>
    </submittedName>
</protein>
<dbReference type="EMBL" id="JAVRBK010000003">
    <property type="protein sequence ID" value="KAK5647139.1"/>
    <property type="molecule type" value="Genomic_DNA"/>
</dbReference>
<sequence length="324" mass="36068">MATKPDYQRAYAIDGYVEEASQYSPASQHGTQPSPHSRATTPLECLPYGSEPQQQENYPTNMRADGADYNVFNRMDEIHLEEGGNSQYLQLDTVQGVASNSPNGSGTSSPGSPRRAVLTHLNSVPPNEQGNLEGPQLTQLSHHISYSGNLESSGNITGPLYSGNVGNYPGGAMPLYNAESPEMVSQNPSQMWTNSGSGNNSLPGFNRLPTFPNHRGAPYRVPNRVPYADWQYSPEICMYVKIYITQIFRNYNRINKSQCLKSRQVSLACMNQTTVRYIHCEFCLPQSSKDHIQCDIHNKSRGFTPLICFDHSSNHTNWEIVLNI</sequence>
<dbReference type="AlphaFoldDB" id="A0AAN7VIE7"/>
<feature type="compositionally biased region" description="Low complexity" evidence="1">
    <location>
        <begin position="99"/>
        <end position="113"/>
    </location>
</feature>
<feature type="region of interest" description="Disordered" evidence="1">
    <location>
        <begin position="21"/>
        <end position="59"/>
    </location>
</feature>